<sequence length="280" mass="31306">MATKRRRPAGGTANNAGIHCLTNRDVLGRICSFQYGLAEDLLPFLEFRDLTSRAIARHIADGLVRMESIALLEKLSSTLLSWRRRPRLISAWDDMFASLPYMPVLVCVHAAYTGDVELVAMLHSRFPQLLLSVWIKMLQLIHLAAARNHLLVLQFLHVHECRGWTPRVMDVAAANGHLAVVKFLHVHRDEGCTTDALDDAAAHGHLSVVEFLHFHRTEGCTKRAVEGAVGGNHVAVVRFLMSHRADCRDARLVHLLALKYPRHAHLLDEIHETSGARATS</sequence>
<dbReference type="PANTHER" id="PTHR46586:SF3">
    <property type="entry name" value="ANKYRIN REPEAT-CONTAINING PROTEIN"/>
    <property type="match status" value="1"/>
</dbReference>
<dbReference type="InterPro" id="IPR052050">
    <property type="entry name" value="SecEffector_AnkRepeat"/>
</dbReference>
<reference evidence="1 2" key="1">
    <citation type="submission" date="2019-07" db="EMBL/GenBank/DDBJ databases">
        <title>Genomics analysis of Aphanomyces spp. identifies a new class of oomycete effector associated with host adaptation.</title>
        <authorList>
            <person name="Gaulin E."/>
        </authorList>
    </citation>
    <scope>NUCLEOTIDE SEQUENCE [LARGE SCALE GENOMIC DNA]</scope>
    <source>
        <strain evidence="1 2">ATCC 201684</strain>
    </source>
</reference>
<dbReference type="SUPFAM" id="SSF48403">
    <property type="entry name" value="Ankyrin repeat"/>
    <property type="match status" value="1"/>
</dbReference>
<dbReference type="Pfam" id="PF12796">
    <property type="entry name" value="Ank_2"/>
    <property type="match status" value="1"/>
</dbReference>
<dbReference type="AlphaFoldDB" id="A0A6G0X0I0"/>
<protein>
    <submittedName>
        <fullName evidence="1">Uncharacterized protein</fullName>
    </submittedName>
</protein>
<gene>
    <name evidence="1" type="ORF">Ae201684_009605</name>
</gene>
<dbReference type="PANTHER" id="PTHR46586">
    <property type="entry name" value="ANKYRIN REPEAT-CONTAINING PROTEIN"/>
    <property type="match status" value="1"/>
</dbReference>
<dbReference type="Proteomes" id="UP000481153">
    <property type="component" value="Unassembled WGS sequence"/>
</dbReference>
<dbReference type="Gene3D" id="1.25.40.20">
    <property type="entry name" value="Ankyrin repeat-containing domain"/>
    <property type="match status" value="1"/>
</dbReference>
<evidence type="ECO:0000313" key="2">
    <source>
        <dbReference type="Proteomes" id="UP000481153"/>
    </source>
</evidence>
<dbReference type="VEuPathDB" id="FungiDB:AeMF1_009113"/>
<proteinExistence type="predicted"/>
<accession>A0A6G0X0I0</accession>
<dbReference type="EMBL" id="VJMJ01000122">
    <property type="protein sequence ID" value="KAF0733355.1"/>
    <property type="molecule type" value="Genomic_DNA"/>
</dbReference>
<dbReference type="InterPro" id="IPR036770">
    <property type="entry name" value="Ankyrin_rpt-contain_sf"/>
</dbReference>
<keyword evidence="2" id="KW-1185">Reference proteome</keyword>
<comment type="caution">
    <text evidence="1">The sequence shown here is derived from an EMBL/GenBank/DDBJ whole genome shotgun (WGS) entry which is preliminary data.</text>
</comment>
<name>A0A6G0X0I0_9STRA</name>
<evidence type="ECO:0000313" key="1">
    <source>
        <dbReference type="EMBL" id="KAF0733355.1"/>
    </source>
</evidence>
<dbReference type="InterPro" id="IPR002110">
    <property type="entry name" value="Ankyrin_rpt"/>
</dbReference>
<organism evidence="1 2">
    <name type="scientific">Aphanomyces euteiches</name>
    <dbReference type="NCBI Taxonomy" id="100861"/>
    <lineage>
        <taxon>Eukaryota</taxon>
        <taxon>Sar</taxon>
        <taxon>Stramenopiles</taxon>
        <taxon>Oomycota</taxon>
        <taxon>Saprolegniomycetes</taxon>
        <taxon>Saprolegniales</taxon>
        <taxon>Verrucalvaceae</taxon>
        <taxon>Aphanomyces</taxon>
    </lineage>
</organism>